<keyword evidence="2" id="KW-1185">Reference proteome</keyword>
<dbReference type="RefSeq" id="WP_102775361.1">
    <property type="nucleotide sequence ID" value="NZ_POQS01000007.1"/>
</dbReference>
<reference evidence="1 2" key="1">
    <citation type="submission" date="2018-01" db="EMBL/GenBank/DDBJ databases">
        <title>The draft genome of an aniline degradation strain ANB-1.</title>
        <authorList>
            <person name="Zhang L."/>
            <person name="Jiang J."/>
        </authorList>
    </citation>
    <scope>NUCLEOTIDE SEQUENCE [LARGE SCALE GENOMIC DNA]</scope>
    <source>
        <strain evidence="1 2">ANB-1</strain>
    </source>
</reference>
<organism evidence="1 2">
    <name type="scientific">Achromobacter pulmonis</name>
    <dbReference type="NCBI Taxonomy" id="1389932"/>
    <lineage>
        <taxon>Bacteria</taxon>
        <taxon>Pseudomonadati</taxon>
        <taxon>Pseudomonadota</taxon>
        <taxon>Betaproteobacteria</taxon>
        <taxon>Burkholderiales</taxon>
        <taxon>Alcaligenaceae</taxon>
        <taxon>Achromobacter</taxon>
    </lineage>
</organism>
<name>A0A2N8KD90_9BURK</name>
<evidence type="ECO:0000313" key="2">
    <source>
        <dbReference type="Proteomes" id="UP000235994"/>
    </source>
</evidence>
<gene>
    <name evidence="1" type="ORF">C1I89_26560</name>
</gene>
<comment type="caution">
    <text evidence="1">The sequence shown here is derived from an EMBL/GenBank/DDBJ whole genome shotgun (WGS) entry which is preliminary data.</text>
</comment>
<dbReference type="AlphaFoldDB" id="A0A2N8KD90"/>
<evidence type="ECO:0000313" key="1">
    <source>
        <dbReference type="EMBL" id="PND31399.1"/>
    </source>
</evidence>
<evidence type="ECO:0008006" key="3">
    <source>
        <dbReference type="Google" id="ProtNLM"/>
    </source>
</evidence>
<dbReference type="Proteomes" id="UP000235994">
    <property type="component" value="Unassembled WGS sequence"/>
</dbReference>
<sequence length="117" mass="12972">MSDGKERDQAYWESHLESITREGIGTKAYAQREGIAVSSLYYWRRRLKAQCHGPQLPTQSANATAARLFVPVSMDAGSVPVNRYILSLGCDLRLELPGLPSPQWLAQVSQALQGQAR</sequence>
<proteinExistence type="predicted"/>
<dbReference type="EMBL" id="POQS01000007">
    <property type="protein sequence ID" value="PND31399.1"/>
    <property type="molecule type" value="Genomic_DNA"/>
</dbReference>
<accession>A0A2N8KD90</accession>
<protein>
    <recommendedName>
        <fullName evidence="3">Transposase</fullName>
    </recommendedName>
</protein>
<dbReference type="NCBIfam" id="NF047593">
    <property type="entry name" value="IS66_ISAeme5_TnpA"/>
    <property type="match status" value="1"/>
</dbReference>